<dbReference type="EMBL" id="KN822013">
    <property type="protein sequence ID" value="KIM67415.1"/>
    <property type="molecule type" value="Genomic_DNA"/>
</dbReference>
<keyword evidence="2" id="KW-1185">Reference proteome</keyword>
<accession>A0A0C3E3L3</accession>
<feature type="non-terminal residue" evidence="1">
    <location>
        <position position="1"/>
    </location>
</feature>
<evidence type="ECO:0000313" key="2">
    <source>
        <dbReference type="Proteomes" id="UP000053989"/>
    </source>
</evidence>
<dbReference type="AlphaFoldDB" id="A0A0C3E3L3"/>
<reference evidence="1 2" key="1">
    <citation type="submission" date="2014-04" db="EMBL/GenBank/DDBJ databases">
        <authorList>
            <consortium name="DOE Joint Genome Institute"/>
            <person name="Kuo A."/>
            <person name="Kohler A."/>
            <person name="Nagy L.G."/>
            <person name="Floudas D."/>
            <person name="Copeland A."/>
            <person name="Barry K.W."/>
            <person name="Cichocki N."/>
            <person name="Veneault-Fourrey C."/>
            <person name="LaButti K."/>
            <person name="Lindquist E.A."/>
            <person name="Lipzen A."/>
            <person name="Lundell T."/>
            <person name="Morin E."/>
            <person name="Murat C."/>
            <person name="Sun H."/>
            <person name="Tunlid A."/>
            <person name="Henrissat B."/>
            <person name="Grigoriev I.V."/>
            <person name="Hibbett D.S."/>
            <person name="Martin F."/>
            <person name="Nordberg H.P."/>
            <person name="Cantor M.N."/>
            <person name="Hua S.X."/>
        </authorList>
    </citation>
    <scope>NUCLEOTIDE SEQUENCE [LARGE SCALE GENOMIC DNA]</scope>
    <source>
        <strain evidence="1 2">Foug A</strain>
    </source>
</reference>
<evidence type="ECO:0000313" key="1">
    <source>
        <dbReference type="EMBL" id="KIM67415.1"/>
    </source>
</evidence>
<protein>
    <submittedName>
        <fullName evidence="1">Uncharacterized protein</fullName>
    </submittedName>
</protein>
<dbReference type="STRING" id="1036808.A0A0C3E3L3"/>
<organism evidence="1 2">
    <name type="scientific">Scleroderma citrinum Foug A</name>
    <dbReference type="NCBI Taxonomy" id="1036808"/>
    <lineage>
        <taxon>Eukaryota</taxon>
        <taxon>Fungi</taxon>
        <taxon>Dikarya</taxon>
        <taxon>Basidiomycota</taxon>
        <taxon>Agaricomycotina</taxon>
        <taxon>Agaricomycetes</taxon>
        <taxon>Agaricomycetidae</taxon>
        <taxon>Boletales</taxon>
        <taxon>Sclerodermatineae</taxon>
        <taxon>Sclerodermataceae</taxon>
        <taxon>Scleroderma</taxon>
    </lineage>
</organism>
<proteinExistence type="predicted"/>
<dbReference type="Proteomes" id="UP000053989">
    <property type="component" value="Unassembled WGS sequence"/>
</dbReference>
<name>A0A0C3E3L3_9AGAM</name>
<reference evidence="2" key="2">
    <citation type="submission" date="2015-01" db="EMBL/GenBank/DDBJ databases">
        <title>Evolutionary Origins and Diversification of the Mycorrhizal Mutualists.</title>
        <authorList>
            <consortium name="DOE Joint Genome Institute"/>
            <consortium name="Mycorrhizal Genomics Consortium"/>
            <person name="Kohler A."/>
            <person name="Kuo A."/>
            <person name="Nagy L.G."/>
            <person name="Floudas D."/>
            <person name="Copeland A."/>
            <person name="Barry K.W."/>
            <person name="Cichocki N."/>
            <person name="Veneault-Fourrey C."/>
            <person name="LaButti K."/>
            <person name="Lindquist E.A."/>
            <person name="Lipzen A."/>
            <person name="Lundell T."/>
            <person name="Morin E."/>
            <person name="Murat C."/>
            <person name="Riley R."/>
            <person name="Ohm R."/>
            <person name="Sun H."/>
            <person name="Tunlid A."/>
            <person name="Henrissat B."/>
            <person name="Grigoriev I.V."/>
            <person name="Hibbett D.S."/>
            <person name="Martin F."/>
        </authorList>
    </citation>
    <scope>NUCLEOTIDE SEQUENCE [LARGE SCALE GENOMIC DNA]</scope>
    <source>
        <strain evidence="2">Foug A</strain>
    </source>
</reference>
<dbReference type="HOGENOM" id="CLU_2967496_0_0_1"/>
<gene>
    <name evidence="1" type="ORF">SCLCIDRAFT_108319</name>
</gene>
<dbReference type="OrthoDB" id="2685015at2759"/>
<dbReference type="InParanoid" id="A0A0C3E3L3"/>
<sequence>SAGTGSPTTPLIRIPAIQWDDKDPNIWACTTCLNSWCKENPEACIKLFSDSPQEAVNEG</sequence>